<dbReference type="UniPathway" id="UPA00343"/>
<keyword evidence="2" id="KW-0067">ATP-binding</keyword>
<protein>
    <recommendedName>
        <fullName evidence="2">Anhydro-N-acetylmuramic acid kinase</fullName>
        <ecNumber evidence="2">2.7.1.170</ecNumber>
    </recommendedName>
    <alternativeName>
        <fullName evidence="2">AnhMurNAc kinase</fullName>
    </alternativeName>
</protein>
<organism evidence="3 4">
    <name type="scientific">Acetobacter peroxydans</name>
    <dbReference type="NCBI Taxonomy" id="104098"/>
    <lineage>
        <taxon>Bacteria</taxon>
        <taxon>Pseudomonadati</taxon>
        <taxon>Pseudomonadota</taxon>
        <taxon>Alphaproteobacteria</taxon>
        <taxon>Acetobacterales</taxon>
        <taxon>Acetobacteraceae</taxon>
        <taxon>Acetobacter</taxon>
    </lineage>
</organism>
<evidence type="ECO:0000256" key="2">
    <source>
        <dbReference type="HAMAP-Rule" id="MF_01270"/>
    </source>
</evidence>
<dbReference type="RefSeq" id="WP_141377755.1">
    <property type="nucleotide sequence ID" value="NZ_BJMV01000016.1"/>
</dbReference>
<keyword evidence="4" id="KW-1185">Reference proteome</keyword>
<evidence type="ECO:0000256" key="1">
    <source>
        <dbReference type="ARBA" id="ARBA00023277"/>
    </source>
</evidence>
<evidence type="ECO:0000313" key="3">
    <source>
        <dbReference type="EMBL" id="GEB86529.1"/>
    </source>
</evidence>
<dbReference type="InterPro" id="IPR005338">
    <property type="entry name" value="Anhydro_N_Ac-Mur_kinase"/>
</dbReference>
<dbReference type="GO" id="GO:0005524">
    <property type="term" value="F:ATP binding"/>
    <property type="evidence" value="ECO:0007669"/>
    <property type="project" value="UniProtKB-UniRule"/>
</dbReference>
<dbReference type="PANTHER" id="PTHR30605:SF0">
    <property type="entry name" value="ANHYDRO-N-ACETYLMURAMIC ACID KINASE"/>
    <property type="match status" value="1"/>
</dbReference>
<gene>
    <name evidence="2 3" type="primary">anmK</name>
    <name evidence="3" type="ORF">APE01nite_23260</name>
</gene>
<comment type="similarity">
    <text evidence="2">Belongs to the anhydro-N-acetylmuramic acid kinase family.</text>
</comment>
<dbReference type="Pfam" id="PF03702">
    <property type="entry name" value="AnmK"/>
    <property type="match status" value="1"/>
</dbReference>
<keyword evidence="2" id="KW-0808">Transferase</keyword>
<sequence>MALSGRVGFAPLNVIGLMSGTSLDGVDAALLRTDGERVLAHGPALTHPYPPELRASLRALLDRAAGLAPTDPDLLAATRALSLLHGEAVQQLRLLAPDMPADLVGFHGQTILHAPASLVCGSADARGEIAAGGRTWQIGDAALLSAMTDLPVIHDFRSADVRAGGEGAPLAPLYHAALLAGQARPVAVLNLGGVANLTLVQANGDVLACDTGPGNALLDDWAMRHTGRPFDQDGALARAGRVDTAVLEAMLAHPFFARPAPKSLDRLTFHAVLPLLEGVGAEDGAATLTALTAQAVARTPLPEQPKAWFVCGGGRHNPALMQALAEALPAPVQAVEALGWKGDALEAECFGFLAVRSLRGLPLSLPTTTGVPAPQSGGRLTCGGITPYAHATWLPFTSWRETATE</sequence>
<dbReference type="GO" id="GO:0016773">
    <property type="term" value="F:phosphotransferase activity, alcohol group as acceptor"/>
    <property type="evidence" value="ECO:0007669"/>
    <property type="project" value="UniProtKB-UniRule"/>
</dbReference>
<comment type="pathway">
    <text evidence="2">Cell wall biogenesis; peptidoglycan recycling.</text>
</comment>
<dbReference type="Proteomes" id="UP000317730">
    <property type="component" value="Unassembled WGS sequence"/>
</dbReference>
<comment type="function">
    <text evidence="2">Catalyzes the specific phosphorylation of 1,6-anhydro-N-acetylmuramic acid (anhMurNAc) with the simultaneous cleavage of the 1,6-anhydro ring, generating MurNAc-6-P. Is required for the utilization of anhMurNAc either imported from the medium or derived from its own cell wall murein, and thus plays a role in cell wall recycling.</text>
</comment>
<keyword evidence="2" id="KW-0547">Nucleotide-binding</keyword>
<evidence type="ECO:0000313" key="4">
    <source>
        <dbReference type="Proteomes" id="UP000317730"/>
    </source>
</evidence>
<dbReference type="GO" id="GO:0016301">
    <property type="term" value="F:kinase activity"/>
    <property type="evidence" value="ECO:0007669"/>
    <property type="project" value="UniProtKB-KW"/>
</dbReference>
<keyword evidence="1 2" id="KW-0119">Carbohydrate metabolism</keyword>
<dbReference type="EMBL" id="BJMV01000016">
    <property type="protein sequence ID" value="GEB86529.1"/>
    <property type="molecule type" value="Genomic_DNA"/>
</dbReference>
<feature type="binding site" evidence="2">
    <location>
        <begin position="20"/>
        <end position="27"/>
    </location>
    <ligand>
        <name>ATP</name>
        <dbReference type="ChEBI" id="CHEBI:30616"/>
    </ligand>
</feature>
<dbReference type="OrthoDB" id="9763949at2"/>
<dbReference type="GO" id="GO:0006040">
    <property type="term" value="P:amino sugar metabolic process"/>
    <property type="evidence" value="ECO:0007669"/>
    <property type="project" value="InterPro"/>
</dbReference>
<keyword evidence="2 3" id="KW-0418">Kinase</keyword>
<dbReference type="Gene3D" id="3.30.420.40">
    <property type="match status" value="2"/>
</dbReference>
<dbReference type="PANTHER" id="PTHR30605">
    <property type="entry name" value="ANHYDRO-N-ACETYLMURAMIC ACID KINASE"/>
    <property type="match status" value="1"/>
</dbReference>
<dbReference type="InterPro" id="IPR043129">
    <property type="entry name" value="ATPase_NBD"/>
</dbReference>
<accession>A0A4Y3TYI8</accession>
<dbReference type="AlphaFoldDB" id="A0A4Y3TYI8"/>
<comment type="pathway">
    <text evidence="2">Amino-sugar metabolism; 1,6-anhydro-N-acetylmuramate degradation.</text>
</comment>
<dbReference type="UniPathway" id="UPA00544"/>
<dbReference type="EC" id="2.7.1.170" evidence="2"/>
<name>A0A4Y3TYI8_9PROT</name>
<reference evidence="3 4" key="1">
    <citation type="submission" date="2019-06" db="EMBL/GenBank/DDBJ databases">
        <title>Whole genome shotgun sequence of Acetobacter peroxydans NBRC 13755.</title>
        <authorList>
            <person name="Hosoyama A."/>
            <person name="Uohara A."/>
            <person name="Ohji S."/>
            <person name="Ichikawa N."/>
        </authorList>
    </citation>
    <scope>NUCLEOTIDE SEQUENCE [LARGE SCALE GENOMIC DNA]</scope>
    <source>
        <strain evidence="3 4">NBRC 13755</strain>
    </source>
</reference>
<dbReference type="SUPFAM" id="SSF53067">
    <property type="entry name" value="Actin-like ATPase domain"/>
    <property type="match status" value="1"/>
</dbReference>
<comment type="catalytic activity">
    <reaction evidence="2">
        <text>1,6-anhydro-N-acetyl-beta-muramate + ATP + H2O = N-acetyl-D-muramate 6-phosphate + ADP + H(+)</text>
        <dbReference type="Rhea" id="RHEA:24952"/>
        <dbReference type="ChEBI" id="CHEBI:15377"/>
        <dbReference type="ChEBI" id="CHEBI:15378"/>
        <dbReference type="ChEBI" id="CHEBI:30616"/>
        <dbReference type="ChEBI" id="CHEBI:58690"/>
        <dbReference type="ChEBI" id="CHEBI:58722"/>
        <dbReference type="ChEBI" id="CHEBI:456216"/>
        <dbReference type="EC" id="2.7.1.170"/>
    </reaction>
</comment>
<dbReference type="GO" id="GO:0009254">
    <property type="term" value="P:peptidoglycan turnover"/>
    <property type="evidence" value="ECO:0007669"/>
    <property type="project" value="UniProtKB-UniRule"/>
</dbReference>
<comment type="caution">
    <text evidence="3">The sequence shown here is derived from an EMBL/GenBank/DDBJ whole genome shotgun (WGS) entry which is preliminary data.</text>
</comment>
<dbReference type="GO" id="GO:0097175">
    <property type="term" value="P:1,6-anhydro-N-acetyl-beta-muramic acid catabolic process"/>
    <property type="evidence" value="ECO:0007669"/>
    <property type="project" value="UniProtKB-UniRule"/>
</dbReference>
<proteinExistence type="inferred from homology"/>
<dbReference type="NCBIfam" id="NF007141">
    <property type="entry name" value="PRK09585.1-5"/>
    <property type="match status" value="1"/>
</dbReference>
<dbReference type="HAMAP" id="MF_01270">
    <property type="entry name" value="AnhMurNAc_kinase"/>
    <property type="match status" value="1"/>
</dbReference>